<accession>A0AAW4UAG4</accession>
<dbReference type="PANTHER" id="PTHR46558:SF11">
    <property type="entry name" value="HTH-TYPE TRANSCRIPTIONAL REGULATOR XRE"/>
    <property type="match status" value="1"/>
</dbReference>
<dbReference type="EMBL" id="JAJCGD010000095">
    <property type="protein sequence ID" value="MCB6829529.1"/>
    <property type="molecule type" value="Genomic_DNA"/>
</dbReference>
<evidence type="ECO:0000313" key="3">
    <source>
        <dbReference type="EMBL" id="MCB6829529.1"/>
    </source>
</evidence>
<reference evidence="3" key="1">
    <citation type="submission" date="2021-10" db="EMBL/GenBank/DDBJ databases">
        <title>Collection of gut derived symbiotic bacterial strains cultured from healthy donors.</title>
        <authorList>
            <person name="Lin H."/>
            <person name="Littmann E."/>
            <person name="Claire K."/>
            <person name="Pamer E."/>
        </authorList>
    </citation>
    <scope>NUCLEOTIDE SEQUENCE</scope>
    <source>
        <strain evidence="3">MSK.7.16</strain>
    </source>
</reference>
<dbReference type="InterPro" id="IPR001387">
    <property type="entry name" value="Cro/C1-type_HTH"/>
</dbReference>
<dbReference type="AlphaFoldDB" id="A0AAW4UAG4"/>
<name>A0AAW4UAG4_9FIRM</name>
<dbReference type="RefSeq" id="WP_227153501.1">
    <property type="nucleotide sequence ID" value="NZ_JAJCGD010000095.1"/>
</dbReference>
<dbReference type="SUPFAM" id="SSF47413">
    <property type="entry name" value="lambda repressor-like DNA-binding domains"/>
    <property type="match status" value="1"/>
</dbReference>
<keyword evidence="1" id="KW-0238">DNA-binding</keyword>
<evidence type="ECO:0000259" key="2">
    <source>
        <dbReference type="PROSITE" id="PS50943"/>
    </source>
</evidence>
<dbReference type="Proteomes" id="UP001198190">
    <property type="component" value="Unassembled WGS sequence"/>
</dbReference>
<dbReference type="InterPro" id="IPR010982">
    <property type="entry name" value="Lambda_DNA-bd_dom_sf"/>
</dbReference>
<evidence type="ECO:0000313" key="4">
    <source>
        <dbReference type="Proteomes" id="UP001198190"/>
    </source>
</evidence>
<organism evidence="3 4">
    <name type="scientific">Megamonas funiformis</name>
    <dbReference type="NCBI Taxonomy" id="437897"/>
    <lineage>
        <taxon>Bacteria</taxon>
        <taxon>Bacillati</taxon>
        <taxon>Bacillota</taxon>
        <taxon>Negativicutes</taxon>
        <taxon>Selenomonadales</taxon>
        <taxon>Selenomonadaceae</taxon>
        <taxon>Megamonas</taxon>
    </lineage>
</organism>
<feature type="non-terminal residue" evidence="3">
    <location>
        <position position="208"/>
    </location>
</feature>
<dbReference type="GO" id="GO:0003677">
    <property type="term" value="F:DNA binding"/>
    <property type="evidence" value="ECO:0007669"/>
    <property type="project" value="UniProtKB-KW"/>
</dbReference>
<comment type="caution">
    <text evidence="3">The sequence shown here is derived from an EMBL/GenBank/DDBJ whole genome shotgun (WGS) entry which is preliminary data.</text>
</comment>
<dbReference type="Pfam" id="PF01381">
    <property type="entry name" value="HTH_3"/>
    <property type="match status" value="1"/>
</dbReference>
<gene>
    <name evidence="3" type="ORF">LIY65_12665</name>
</gene>
<dbReference type="PROSITE" id="PS50943">
    <property type="entry name" value="HTH_CROC1"/>
    <property type="match status" value="1"/>
</dbReference>
<dbReference type="PANTHER" id="PTHR46558">
    <property type="entry name" value="TRACRIPTIONAL REGULATORY PROTEIN-RELATED-RELATED"/>
    <property type="match status" value="1"/>
</dbReference>
<protein>
    <submittedName>
        <fullName evidence="3">Helix-turn-helix domain-containing protein</fullName>
    </submittedName>
</protein>
<proteinExistence type="predicted"/>
<feature type="domain" description="HTH cro/C1-type" evidence="2">
    <location>
        <begin position="10"/>
        <end position="64"/>
    </location>
</feature>
<dbReference type="Gene3D" id="1.10.260.40">
    <property type="entry name" value="lambda repressor-like DNA-binding domains"/>
    <property type="match status" value="1"/>
</dbReference>
<dbReference type="SMART" id="SM00530">
    <property type="entry name" value="HTH_XRE"/>
    <property type="match status" value="1"/>
</dbReference>
<sequence>MFRKIFARKLSSLIKSKNMTNQDLANYLNVTRQSVSQFTRGTAMPSTENLIAIADFFNISIDELLGRKNIFSAPNTTNFDSNRTVFNLLNNPDGILEYKIFVPTIESQPTDDGRLLIDLSSKLKKGKFKYSFALIKHYSIYRSYLILDEIEGNFIKFVLEKSKNKDNFISLVNIINQQLGLNYDAYNYNRVALVIKIYDEHYYDFHLN</sequence>
<evidence type="ECO:0000256" key="1">
    <source>
        <dbReference type="ARBA" id="ARBA00023125"/>
    </source>
</evidence>
<dbReference type="CDD" id="cd00093">
    <property type="entry name" value="HTH_XRE"/>
    <property type="match status" value="1"/>
</dbReference>